<evidence type="ECO:0000313" key="9">
    <source>
        <dbReference type="Proteomes" id="UP000003094"/>
    </source>
</evidence>
<dbReference type="InterPro" id="IPR039425">
    <property type="entry name" value="RNA_pol_sigma-70-like"/>
</dbReference>
<evidence type="ECO:0000256" key="4">
    <source>
        <dbReference type="ARBA" id="ARBA00023125"/>
    </source>
</evidence>
<keyword evidence="4" id="KW-0238">DNA-binding</keyword>
<evidence type="ECO:0000256" key="5">
    <source>
        <dbReference type="ARBA" id="ARBA00023163"/>
    </source>
</evidence>
<dbReference type="GO" id="GO:0016987">
    <property type="term" value="F:sigma factor activity"/>
    <property type="evidence" value="ECO:0007669"/>
    <property type="project" value="UniProtKB-KW"/>
</dbReference>
<evidence type="ECO:0000256" key="2">
    <source>
        <dbReference type="ARBA" id="ARBA00023015"/>
    </source>
</evidence>
<dbReference type="SUPFAM" id="SSF88946">
    <property type="entry name" value="Sigma2 domain of RNA polymerase sigma factors"/>
    <property type="match status" value="1"/>
</dbReference>
<gene>
    <name evidence="8" type="ORF">PVOR_23764</name>
</gene>
<dbReference type="Pfam" id="PF04542">
    <property type="entry name" value="Sigma70_r2"/>
    <property type="match status" value="1"/>
</dbReference>
<evidence type="ECO:0000259" key="6">
    <source>
        <dbReference type="Pfam" id="PF04542"/>
    </source>
</evidence>
<proteinExistence type="inferred from homology"/>
<dbReference type="InterPro" id="IPR014284">
    <property type="entry name" value="RNA_pol_sigma-70_dom"/>
</dbReference>
<dbReference type="PANTHER" id="PTHR43133:SF8">
    <property type="entry name" value="RNA POLYMERASE SIGMA FACTOR HI_1459-RELATED"/>
    <property type="match status" value="1"/>
</dbReference>
<dbReference type="SUPFAM" id="SSF88659">
    <property type="entry name" value="Sigma3 and sigma4 domains of RNA polymerase sigma factors"/>
    <property type="match status" value="1"/>
</dbReference>
<accession>A0A2R9SQG9</accession>
<keyword evidence="3" id="KW-0731">Sigma factor</keyword>
<evidence type="ECO:0000313" key="8">
    <source>
        <dbReference type="EMBL" id="EFU39603.1"/>
    </source>
</evidence>
<sequence length="276" mass="31760">MMDMRVTKGRPRSFTYKISYREKEGSWLLMTIYRPSVTSPGDQGLAELNAMLHRYCLSLTNSSWDTDDLVQDTWIKALEHLKQRNHVNPEALLLRIAKNTWIDRIRRDLTYRRILDEKLEHILPREEPSNEDSKLNIEFAFQWLMEHLSPLQRTVVVLRDVYEYSVSETANMLQTTDGAVKAALHRAHKVLQSLDIEEEEHGLTMPEEEETSLNLQALAEAYQSGDIEAVVRLIQWNNSEVSAIGSMEPLQVQGGQSSSAGYMLYSGYQPEMRMAA</sequence>
<comment type="caution">
    <text evidence="8">The sequence shown here is derived from an EMBL/GenBank/DDBJ whole genome shotgun (WGS) entry which is preliminary data.</text>
</comment>
<dbReference type="Gene3D" id="1.10.10.10">
    <property type="entry name" value="Winged helix-like DNA-binding domain superfamily/Winged helix DNA-binding domain"/>
    <property type="match status" value="1"/>
</dbReference>
<dbReference type="Pfam" id="PF08281">
    <property type="entry name" value="Sigma70_r4_2"/>
    <property type="match status" value="1"/>
</dbReference>
<keyword evidence="2" id="KW-0805">Transcription regulation</keyword>
<dbReference type="InterPro" id="IPR013324">
    <property type="entry name" value="RNA_pol_sigma_r3/r4-like"/>
</dbReference>
<dbReference type="Proteomes" id="UP000003094">
    <property type="component" value="Unassembled WGS sequence"/>
</dbReference>
<evidence type="ECO:0000256" key="1">
    <source>
        <dbReference type="ARBA" id="ARBA00010641"/>
    </source>
</evidence>
<dbReference type="GO" id="GO:0006352">
    <property type="term" value="P:DNA-templated transcription initiation"/>
    <property type="evidence" value="ECO:0007669"/>
    <property type="project" value="InterPro"/>
</dbReference>
<keyword evidence="9" id="KW-1185">Reference proteome</keyword>
<dbReference type="AlphaFoldDB" id="A0A2R9SQG9"/>
<dbReference type="NCBIfam" id="TIGR02937">
    <property type="entry name" value="sigma70-ECF"/>
    <property type="match status" value="1"/>
</dbReference>
<dbReference type="InterPro" id="IPR013325">
    <property type="entry name" value="RNA_pol_sigma_r2"/>
</dbReference>
<feature type="domain" description="RNA polymerase sigma-70 region 2" evidence="6">
    <location>
        <begin position="51"/>
        <end position="107"/>
    </location>
</feature>
<dbReference type="InterPro" id="IPR007627">
    <property type="entry name" value="RNA_pol_sigma70_r2"/>
</dbReference>
<keyword evidence="5" id="KW-0804">Transcription</keyword>
<dbReference type="KEGG" id="pvo:PVOR_23764"/>
<name>A0A2R9SQG9_9BACL</name>
<protein>
    <submittedName>
        <fullName evidence="8">RNA polymerase, sigma-24 subunit, ECF subfamily protein</fullName>
    </submittedName>
</protein>
<dbReference type="Gene3D" id="1.10.1740.10">
    <property type="match status" value="1"/>
</dbReference>
<feature type="domain" description="RNA polymerase sigma factor 70 region 4 type 2" evidence="7">
    <location>
        <begin position="144"/>
        <end position="187"/>
    </location>
</feature>
<evidence type="ECO:0000256" key="3">
    <source>
        <dbReference type="ARBA" id="ARBA00023082"/>
    </source>
</evidence>
<reference evidence="8 9" key="1">
    <citation type="journal article" date="2010" name="BMC Genomics">
        <title>Genome sequence of the pattern forming Paenibacillus vortex bacterium reveals potential for thriving in complex environments.</title>
        <authorList>
            <person name="Sirota-Madi A."/>
            <person name="Olender T."/>
            <person name="Helman Y."/>
            <person name="Ingham C."/>
            <person name="Brainis I."/>
            <person name="Roth D."/>
            <person name="Hagi E."/>
            <person name="Brodsky L."/>
            <person name="Leshkowitz D."/>
            <person name="Galatenko V."/>
            <person name="Nikolaev V."/>
            <person name="Mugasimangalam R.C."/>
            <person name="Bransburg-Zabary S."/>
            <person name="Gutnick D.L."/>
            <person name="Lancet D."/>
            <person name="Ben-Jacob E."/>
        </authorList>
    </citation>
    <scope>NUCLEOTIDE SEQUENCE [LARGE SCALE GENOMIC DNA]</scope>
    <source>
        <strain evidence="8 9">V453</strain>
    </source>
</reference>
<evidence type="ECO:0000259" key="7">
    <source>
        <dbReference type="Pfam" id="PF08281"/>
    </source>
</evidence>
<dbReference type="EMBL" id="ADHJ01000038">
    <property type="protein sequence ID" value="EFU39603.1"/>
    <property type="molecule type" value="Genomic_DNA"/>
</dbReference>
<organism evidence="8 9">
    <name type="scientific">Paenibacillus vortex V453</name>
    <dbReference type="NCBI Taxonomy" id="715225"/>
    <lineage>
        <taxon>Bacteria</taxon>
        <taxon>Bacillati</taxon>
        <taxon>Bacillota</taxon>
        <taxon>Bacilli</taxon>
        <taxon>Bacillales</taxon>
        <taxon>Paenibacillaceae</taxon>
        <taxon>Paenibacillus</taxon>
    </lineage>
</organism>
<dbReference type="GO" id="GO:0003677">
    <property type="term" value="F:DNA binding"/>
    <property type="evidence" value="ECO:0007669"/>
    <property type="project" value="UniProtKB-KW"/>
</dbReference>
<dbReference type="PANTHER" id="PTHR43133">
    <property type="entry name" value="RNA POLYMERASE ECF-TYPE SIGMA FACTO"/>
    <property type="match status" value="1"/>
</dbReference>
<dbReference type="InterPro" id="IPR036388">
    <property type="entry name" value="WH-like_DNA-bd_sf"/>
</dbReference>
<comment type="similarity">
    <text evidence="1">Belongs to the sigma-70 factor family. ECF subfamily.</text>
</comment>
<dbReference type="InterPro" id="IPR013249">
    <property type="entry name" value="RNA_pol_sigma70_r4_t2"/>
</dbReference>